<dbReference type="RefSeq" id="WP_244759677.1">
    <property type="nucleotide sequence ID" value="NZ_JALJCJ010000001.1"/>
</dbReference>
<evidence type="ECO:0008006" key="3">
    <source>
        <dbReference type="Google" id="ProtNLM"/>
    </source>
</evidence>
<dbReference type="PROSITE" id="PS51257">
    <property type="entry name" value="PROKAR_LIPOPROTEIN"/>
    <property type="match status" value="1"/>
</dbReference>
<protein>
    <recommendedName>
        <fullName evidence="3">Lipoprotein</fullName>
    </recommendedName>
</protein>
<accession>A0ABT8XK77</accession>
<name>A0ABT8XK77_9HYPH</name>
<evidence type="ECO:0000313" key="1">
    <source>
        <dbReference type="EMBL" id="MDO6123754.1"/>
    </source>
</evidence>
<proteinExistence type="predicted"/>
<reference evidence="1" key="1">
    <citation type="submission" date="2022-04" db="EMBL/GenBank/DDBJ databases">
        <title>Shinella lacus sp. nov., a novel member of the genus Shinella from water.</title>
        <authorList>
            <person name="Deng Y."/>
        </authorList>
    </citation>
    <scope>NUCLEOTIDE SEQUENCE</scope>
    <source>
        <strain evidence="1">JCM 31239</strain>
    </source>
</reference>
<dbReference type="Proteomes" id="UP001177080">
    <property type="component" value="Unassembled WGS sequence"/>
</dbReference>
<organism evidence="1 2">
    <name type="scientific">Shinella curvata</name>
    <dbReference type="NCBI Taxonomy" id="1817964"/>
    <lineage>
        <taxon>Bacteria</taxon>
        <taxon>Pseudomonadati</taxon>
        <taxon>Pseudomonadota</taxon>
        <taxon>Alphaproteobacteria</taxon>
        <taxon>Hyphomicrobiales</taxon>
        <taxon>Rhizobiaceae</taxon>
        <taxon>Shinella</taxon>
    </lineage>
</organism>
<sequence length="64" mass="7326">MKYLSLIPLALLAGCMTPPSPQTIEDNAYCTRLYGAISDYKIQCLYERSIGNNDPRDPFSRRKR</sequence>
<gene>
    <name evidence="1" type="ORF">GB928_021385</name>
</gene>
<dbReference type="EMBL" id="WHSC02000009">
    <property type="protein sequence ID" value="MDO6123754.1"/>
    <property type="molecule type" value="Genomic_DNA"/>
</dbReference>
<evidence type="ECO:0000313" key="2">
    <source>
        <dbReference type="Proteomes" id="UP001177080"/>
    </source>
</evidence>
<comment type="caution">
    <text evidence="1">The sequence shown here is derived from an EMBL/GenBank/DDBJ whole genome shotgun (WGS) entry which is preliminary data.</text>
</comment>
<keyword evidence="2" id="KW-1185">Reference proteome</keyword>